<dbReference type="OrthoDB" id="7998792at2"/>
<dbReference type="AlphaFoldDB" id="A0A4Z0NIC2"/>
<keyword evidence="3" id="KW-1185">Reference proteome</keyword>
<protein>
    <submittedName>
        <fullName evidence="2">Uncharacterized protein</fullName>
    </submittedName>
</protein>
<proteinExistence type="predicted"/>
<feature type="chain" id="PRO_5021455931" evidence="1">
    <location>
        <begin position="28"/>
        <end position="125"/>
    </location>
</feature>
<name>A0A4Z0NIC2_9HYPH</name>
<comment type="caution">
    <text evidence="2">The sequence shown here is derived from an EMBL/GenBank/DDBJ whole genome shotgun (WGS) entry which is preliminary data.</text>
</comment>
<sequence>MVTYTTAACAALIATAAFLGTSSEASARCWRCGPVNPVYNYRTVNKVMNQTQYRDVQRTHYVHKTRPIYNITRVRPIVRLHTVTRVHHHTVPVIRNVNMYSTQRLPTQYYYSNSVRNVYHGCGCN</sequence>
<dbReference type="Proteomes" id="UP000297535">
    <property type="component" value="Unassembled WGS sequence"/>
</dbReference>
<dbReference type="EMBL" id="SRLB01000022">
    <property type="protein sequence ID" value="TGD96047.1"/>
    <property type="molecule type" value="Genomic_DNA"/>
</dbReference>
<dbReference type="RefSeq" id="WP_135417960.1">
    <property type="nucleotide sequence ID" value="NZ_SRLB01000022.1"/>
</dbReference>
<reference evidence="2 3" key="1">
    <citation type="submission" date="2019-04" db="EMBL/GenBank/DDBJ databases">
        <authorList>
            <person name="Feng G."/>
            <person name="Zhu H."/>
        </authorList>
    </citation>
    <scope>NUCLEOTIDE SEQUENCE [LARGE SCALE GENOMIC DNA]</scope>
    <source>
        <strain evidence="2 3">6HR-1</strain>
    </source>
</reference>
<accession>A0A4Z0NIC2</accession>
<organism evidence="2 3">
    <name type="scientific">Methylobacterium nonmethylotrophicum</name>
    <dbReference type="NCBI Taxonomy" id="1141884"/>
    <lineage>
        <taxon>Bacteria</taxon>
        <taxon>Pseudomonadati</taxon>
        <taxon>Pseudomonadota</taxon>
        <taxon>Alphaproteobacteria</taxon>
        <taxon>Hyphomicrobiales</taxon>
        <taxon>Methylobacteriaceae</taxon>
        <taxon>Methylobacterium</taxon>
    </lineage>
</organism>
<evidence type="ECO:0000313" key="3">
    <source>
        <dbReference type="Proteomes" id="UP000297535"/>
    </source>
</evidence>
<feature type="signal peptide" evidence="1">
    <location>
        <begin position="1"/>
        <end position="27"/>
    </location>
</feature>
<evidence type="ECO:0000256" key="1">
    <source>
        <dbReference type="SAM" id="SignalP"/>
    </source>
</evidence>
<gene>
    <name evidence="2" type="ORF">EU555_25125</name>
</gene>
<keyword evidence="1" id="KW-0732">Signal</keyword>
<evidence type="ECO:0000313" key="2">
    <source>
        <dbReference type="EMBL" id="TGD96047.1"/>
    </source>
</evidence>